<reference evidence="2" key="1">
    <citation type="submission" date="2022-09" db="EMBL/GenBank/DDBJ databases">
        <title>Intensive care unit water sources are persistently colonized with multi-drug resistant bacteria and are the site of extensive horizontal gene transfer of antibiotic resistance genes.</title>
        <authorList>
            <person name="Diorio-Toth L."/>
        </authorList>
    </citation>
    <scope>NUCLEOTIDE SEQUENCE</scope>
    <source>
        <strain evidence="2">GD03710</strain>
    </source>
</reference>
<name>A0AA42R8Z1_AERCA</name>
<accession>A0AA42R8Z1</accession>
<feature type="transmembrane region" description="Helical" evidence="1">
    <location>
        <begin position="12"/>
        <end position="37"/>
    </location>
</feature>
<proteinExistence type="predicted"/>
<keyword evidence="1" id="KW-0812">Transmembrane</keyword>
<dbReference type="AlphaFoldDB" id="A0AA42R8Z1"/>
<dbReference type="RefSeq" id="WP_279963621.1">
    <property type="nucleotide sequence ID" value="NZ_JAOCFK010000155.1"/>
</dbReference>
<protein>
    <submittedName>
        <fullName evidence="2">Uncharacterized protein</fullName>
    </submittedName>
</protein>
<feature type="transmembrane region" description="Helical" evidence="1">
    <location>
        <begin position="49"/>
        <end position="68"/>
    </location>
</feature>
<organism evidence="2 3">
    <name type="scientific">Aeromonas caviae</name>
    <name type="common">Aeromonas punctata</name>
    <dbReference type="NCBI Taxonomy" id="648"/>
    <lineage>
        <taxon>Bacteria</taxon>
        <taxon>Pseudomonadati</taxon>
        <taxon>Pseudomonadota</taxon>
        <taxon>Gammaproteobacteria</taxon>
        <taxon>Aeromonadales</taxon>
        <taxon>Aeromonadaceae</taxon>
        <taxon>Aeromonas</taxon>
    </lineage>
</organism>
<evidence type="ECO:0000256" key="1">
    <source>
        <dbReference type="SAM" id="Phobius"/>
    </source>
</evidence>
<sequence length="160" mass="17679">MLNVNVAEGRTVTASPVLFAAVITGIAAWLLFAWVLLHDLVTTLALPSEAIRSFITVITIAVTLTLLLNRRVYVSEQRSVIVEDRLLGYLVHRRECAMNPLDSVVVTLFGQSWYAFNIIDTTGSTPPKLITHSRIDSTLTMDLVVLLENAEQSTHEVISC</sequence>
<keyword evidence="1" id="KW-0472">Membrane</keyword>
<comment type="caution">
    <text evidence="2">The sequence shown here is derived from an EMBL/GenBank/DDBJ whole genome shotgun (WGS) entry which is preliminary data.</text>
</comment>
<evidence type="ECO:0000313" key="3">
    <source>
        <dbReference type="Proteomes" id="UP001161704"/>
    </source>
</evidence>
<gene>
    <name evidence="2" type="ORF">N5I20_12450</name>
</gene>
<dbReference type="EMBL" id="JAOCIZ010000046">
    <property type="protein sequence ID" value="MDH1505867.1"/>
    <property type="molecule type" value="Genomic_DNA"/>
</dbReference>
<dbReference type="Proteomes" id="UP001161704">
    <property type="component" value="Unassembled WGS sequence"/>
</dbReference>
<evidence type="ECO:0000313" key="2">
    <source>
        <dbReference type="EMBL" id="MDH1505867.1"/>
    </source>
</evidence>
<keyword evidence="1" id="KW-1133">Transmembrane helix</keyword>